<evidence type="ECO:0000256" key="1">
    <source>
        <dbReference type="SAM" id="Coils"/>
    </source>
</evidence>
<dbReference type="RefSeq" id="XP_020432858.1">
    <property type="nucleotide sequence ID" value="XM_020577184.1"/>
</dbReference>
<accession>D3BCU6</accession>
<feature type="region of interest" description="Disordered" evidence="2">
    <location>
        <begin position="1"/>
        <end position="21"/>
    </location>
</feature>
<feature type="compositionally biased region" description="Low complexity" evidence="2">
    <location>
        <begin position="1"/>
        <end position="17"/>
    </location>
</feature>
<sequence length="241" mass="26702">MSNNIENNHNNNNNNNNDQKSNEVAIDESMLLANRKKALEKEIDDINRLIQKKERLPDAPTNHWYQSYPLIDKTVSHPDFDVWRINTILMGFSGLAMGGIIGYSDGLQAIKDQLKRASHNPLSASEFQMNGRKILGQSVFRTSLIYSYRLSLYTGLFLGTDLLLKNNVIGDKPLINRTIAGCTVGILAGYHIRHRAGPNSILLGSILGSGIGFLSGAMDIGISKIFDSGDSDQKRKDISQL</sequence>
<gene>
    <name evidence="3" type="ORF">PPL_06324</name>
</gene>
<dbReference type="OMA" id="RTIAGCT"/>
<name>D3BCU6_HETP5</name>
<protein>
    <submittedName>
        <fullName evidence="3">Uncharacterized protein</fullName>
    </submittedName>
</protein>
<dbReference type="Proteomes" id="UP000001396">
    <property type="component" value="Unassembled WGS sequence"/>
</dbReference>
<evidence type="ECO:0000313" key="3">
    <source>
        <dbReference type="EMBL" id="EFA80738.1"/>
    </source>
</evidence>
<organism evidence="3 4">
    <name type="scientific">Heterostelium pallidum (strain ATCC 26659 / Pp 5 / PN500)</name>
    <name type="common">Cellular slime mold</name>
    <name type="synonym">Polysphondylium pallidum</name>
    <dbReference type="NCBI Taxonomy" id="670386"/>
    <lineage>
        <taxon>Eukaryota</taxon>
        <taxon>Amoebozoa</taxon>
        <taxon>Evosea</taxon>
        <taxon>Eumycetozoa</taxon>
        <taxon>Dictyostelia</taxon>
        <taxon>Acytosteliales</taxon>
        <taxon>Acytosteliaceae</taxon>
        <taxon>Heterostelium</taxon>
    </lineage>
</organism>
<dbReference type="AlphaFoldDB" id="D3BCU6"/>
<evidence type="ECO:0000256" key="2">
    <source>
        <dbReference type="SAM" id="MobiDB-lite"/>
    </source>
</evidence>
<keyword evidence="1" id="KW-0175">Coiled coil</keyword>
<evidence type="ECO:0000313" key="4">
    <source>
        <dbReference type="Proteomes" id="UP000001396"/>
    </source>
</evidence>
<dbReference type="InParanoid" id="D3BCU6"/>
<comment type="caution">
    <text evidence="3">The sequence shown here is derived from an EMBL/GenBank/DDBJ whole genome shotgun (WGS) entry which is preliminary data.</text>
</comment>
<dbReference type="EMBL" id="ADBJ01000028">
    <property type="protein sequence ID" value="EFA80738.1"/>
    <property type="molecule type" value="Genomic_DNA"/>
</dbReference>
<keyword evidence="4" id="KW-1185">Reference proteome</keyword>
<reference evidence="3 4" key="1">
    <citation type="journal article" date="2011" name="Genome Res.">
        <title>Phylogeny-wide analysis of social amoeba genomes highlights ancient origins for complex intercellular communication.</title>
        <authorList>
            <person name="Heidel A.J."/>
            <person name="Lawal H.M."/>
            <person name="Felder M."/>
            <person name="Schilde C."/>
            <person name="Helps N.R."/>
            <person name="Tunggal B."/>
            <person name="Rivero F."/>
            <person name="John U."/>
            <person name="Schleicher M."/>
            <person name="Eichinger L."/>
            <person name="Platzer M."/>
            <person name="Noegel A.A."/>
            <person name="Schaap P."/>
            <person name="Gloeckner G."/>
        </authorList>
    </citation>
    <scope>NUCLEOTIDE SEQUENCE [LARGE SCALE GENOMIC DNA]</scope>
    <source>
        <strain evidence="4">ATCC 26659 / Pp 5 / PN500</strain>
    </source>
</reference>
<feature type="coiled-coil region" evidence="1">
    <location>
        <begin position="29"/>
        <end position="56"/>
    </location>
</feature>
<proteinExistence type="predicted"/>
<dbReference type="GeneID" id="31361807"/>